<evidence type="ECO:0000313" key="3">
    <source>
        <dbReference type="Proteomes" id="UP001055712"/>
    </source>
</evidence>
<comment type="caution">
    <text evidence="2">The sequence shown here is derived from an EMBL/GenBank/DDBJ whole genome shotgun (WGS) entry which is preliminary data.</text>
</comment>
<evidence type="ECO:0000313" key="2">
    <source>
        <dbReference type="EMBL" id="KAI3434882.1"/>
    </source>
</evidence>
<feature type="region of interest" description="Disordered" evidence="1">
    <location>
        <begin position="1"/>
        <end position="31"/>
    </location>
</feature>
<dbReference type="EMBL" id="SIDB01000003">
    <property type="protein sequence ID" value="KAI3434882.1"/>
    <property type="molecule type" value="Genomic_DNA"/>
</dbReference>
<evidence type="ECO:0000256" key="1">
    <source>
        <dbReference type="SAM" id="MobiDB-lite"/>
    </source>
</evidence>
<accession>A0A9D4TUB2</accession>
<name>A0A9D4TUB2_CHLVU</name>
<dbReference type="AlphaFoldDB" id="A0A9D4TUB2"/>
<dbReference type="OrthoDB" id="511188at2759"/>
<dbReference type="Proteomes" id="UP001055712">
    <property type="component" value="Unassembled WGS sequence"/>
</dbReference>
<organism evidence="2 3">
    <name type="scientific">Chlorella vulgaris</name>
    <name type="common">Green alga</name>
    <dbReference type="NCBI Taxonomy" id="3077"/>
    <lineage>
        <taxon>Eukaryota</taxon>
        <taxon>Viridiplantae</taxon>
        <taxon>Chlorophyta</taxon>
        <taxon>core chlorophytes</taxon>
        <taxon>Trebouxiophyceae</taxon>
        <taxon>Chlorellales</taxon>
        <taxon>Chlorellaceae</taxon>
        <taxon>Chlorella clade</taxon>
        <taxon>Chlorella</taxon>
    </lineage>
</organism>
<feature type="compositionally biased region" description="Low complexity" evidence="1">
    <location>
        <begin position="11"/>
        <end position="24"/>
    </location>
</feature>
<proteinExistence type="predicted"/>
<reference evidence="2" key="1">
    <citation type="journal article" date="2019" name="Plant J.">
        <title>Chlorella vulgaris genome assembly and annotation reveals the molecular basis for metabolic acclimation to high light conditions.</title>
        <authorList>
            <person name="Cecchin M."/>
            <person name="Marcolungo L."/>
            <person name="Rossato M."/>
            <person name="Girolomoni L."/>
            <person name="Cosentino E."/>
            <person name="Cuine S."/>
            <person name="Li-Beisson Y."/>
            <person name="Delledonne M."/>
            <person name="Ballottari M."/>
        </authorList>
    </citation>
    <scope>NUCLEOTIDE SEQUENCE</scope>
    <source>
        <strain evidence="2">211/11P</strain>
    </source>
</reference>
<reference evidence="2" key="2">
    <citation type="submission" date="2020-11" db="EMBL/GenBank/DDBJ databases">
        <authorList>
            <person name="Cecchin M."/>
            <person name="Marcolungo L."/>
            <person name="Rossato M."/>
            <person name="Girolomoni L."/>
            <person name="Cosentino E."/>
            <person name="Cuine S."/>
            <person name="Li-Beisson Y."/>
            <person name="Delledonne M."/>
            <person name="Ballottari M."/>
        </authorList>
    </citation>
    <scope>NUCLEOTIDE SEQUENCE</scope>
    <source>
        <strain evidence="2">211/11P</strain>
        <tissue evidence="2">Whole cell</tissue>
    </source>
</reference>
<sequence>MPSVAEEVAKQPEQQHAQQPQPHSQARDHKRTSLFHQVKQVEPVTDRLLGLLPEWVRTLVQDRRRTLLYLERRVQRGLIREFKEQARELQPVLRCRGVMVGETLLEAFTSSSAAEVTYGELVASSLPPTVSSKLPRELLTVMDPLLTPFIDPFVEGLKQPLLEKAAEVRTDVMHSVAATAAACLVAGFLLGRYLPGGGGGGSSGGSGNSSGSGGRR</sequence>
<gene>
    <name evidence="2" type="ORF">D9Q98_002936</name>
</gene>
<protein>
    <submittedName>
        <fullName evidence="2">Uncharacterized protein</fullName>
    </submittedName>
</protein>
<keyword evidence="3" id="KW-1185">Reference proteome</keyword>